<evidence type="ECO:0000256" key="1">
    <source>
        <dbReference type="ARBA" id="ARBA00004141"/>
    </source>
</evidence>
<comment type="similarity">
    <text evidence="2 6">Belongs to the BI1 family.</text>
</comment>
<evidence type="ECO:0000256" key="2">
    <source>
        <dbReference type="ARBA" id="ARBA00010350"/>
    </source>
</evidence>
<dbReference type="Proteomes" id="UP001310386">
    <property type="component" value="Unassembled WGS sequence"/>
</dbReference>
<keyword evidence="8" id="KW-1185">Reference proteome</keyword>
<evidence type="ECO:0000256" key="3">
    <source>
        <dbReference type="ARBA" id="ARBA00022692"/>
    </source>
</evidence>
<keyword evidence="5 6" id="KW-0472">Membrane</keyword>
<feature type="transmembrane region" description="Helical" evidence="6">
    <location>
        <begin position="134"/>
        <end position="157"/>
    </location>
</feature>
<keyword evidence="3 6" id="KW-0812">Transmembrane</keyword>
<name>A0ABU5ZLK0_9BACL</name>
<keyword evidence="4 6" id="KW-1133">Transmembrane helix</keyword>
<comment type="subcellular location">
    <subcellularLocation>
        <location evidence="1">Membrane</location>
        <topology evidence="1">Multi-pass membrane protein</topology>
    </subcellularLocation>
</comment>
<dbReference type="EMBL" id="JAYJLD010000034">
    <property type="protein sequence ID" value="MEB3103391.1"/>
    <property type="molecule type" value="Genomic_DNA"/>
</dbReference>
<evidence type="ECO:0000256" key="4">
    <source>
        <dbReference type="ARBA" id="ARBA00022989"/>
    </source>
</evidence>
<dbReference type="RefSeq" id="WP_371755518.1">
    <property type="nucleotide sequence ID" value="NZ_JAYJLD010000034.1"/>
</dbReference>
<gene>
    <name evidence="7" type="ORF">VF724_17290</name>
</gene>
<dbReference type="PANTHER" id="PTHR23291:SF50">
    <property type="entry name" value="PROTEIN LIFEGUARD 4"/>
    <property type="match status" value="1"/>
</dbReference>
<comment type="caution">
    <text evidence="7">The sequence shown here is derived from an EMBL/GenBank/DDBJ whole genome shotgun (WGS) entry which is preliminary data.</text>
</comment>
<proteinExistence type="inferred from homology"/>
<accession>A0ABU5ZLK0</accession>
<dbReference type="CDD" id="cd10432">
    <property type="entry name" value="BI-1-like_bacterial"/>
    <property type="match status" value="1"/>
</dbReference>
<organism evidence="7 8">
    <name type="scientific">Ferviditalea candida</name>
    <dbReference type="NCBI Taxonomy" id="3108399"/>
    <lineage>
        <taxon>Bacteria</taxon>
        <taxon>Bacillati</taxon>
        <taxon>Bacillota</taxon>
        <taxon>Bacilli</taxon>
        <taxon>Bacillales</taxon>
        <taxon>Paenibacillaceae</taxon>
        <taxon>Ferviditalea</taxon>
    </lineage>
</organism>
<feature type="transmembrane region" description="Helical" evidence="6">
    <location>
        <begin position="163"/>
        <end position="183"/>
    </location>
</feature>
<evidence type="ECO:0000313" key="7">
    <source>
        <dbReference type="EMBL" id="MEB3103391.1"/>
    </source>
</evidence>
<dbReference type="PANTHER" id="PTHR23291">
    <property type="entry name" value="BAX INHIBITOR-RELATED"/>
    <property type="match status" value="1"/>
</dbReference>
<feature type="transmembrane region" description="Helical" evidence="6">
    <location>
        <begin position="75"/>
        <end position="99"/>
    </location>
</feature>
<feature type="transmembrane region" description="Helical" evidence="6">
    <location>
        <begin position="105"/>
        <end position="127"/>
    </location>
</feature>
<reference evidence="7" key="1">
    <citation type="submission" date="2023-12" db="EMBL/GenBank/DDBJ databases">
        <title>Fervidustalea candida gen. nov., sp. nov., a novel member of the family Paenibacillaceae isolated from a geothermal area.</title>
        <authorList>
            <person name="Li W.-J."/>
            <person name="Jiao J.-Y."/>
            <person name="Chen Y."/>
        </authorList>
    </citation>
    <scope>NUCLEOTIDE SEQUENCE</scope>
    <source>
        <strain evidence="7">SYSU GA230002</strain>
    </source>
</reference>
<dbReference type="Pfam" id="PF01027">
    <property type="entry name" value="Bax1-I"/>
    <property type="match status" value="1"/>
</dbReference>
<dbReference type="InterPro" id="IPR006214">
    <property type="entry name" value="Bax_inhibitor_1-related"/>
</dbReference>
<feature type="transmembrane region" description="Helical" evidence="6">
    <location>
        <begin position="24"/>
        <end position="43"/>
    </location>
</feature>
<feature type="transmembrane region" description="Helical" evidence="6">
    <location>
        <begin position="195"/>
        <end position="214"/>
    </location>
</feature>
<evidence type="ECO:0000256" key="5">
    <source>
        <dbReference type="ARBA" id="ARBA00023136"/>
    </source>
</evidence>
<evidence type="ECO:0000256" key="6">
    <source>
        <dbReference type="RuleBase" id="RU004379"/>
    </source>
</evidence>
<sequence length="222" mass="24520">MNLEHGQSMSGVTKRSYNASFHKLLRMFTLSILVSFAGTVVGTEFIPPALVLPLMVVEFVMLISAFFVRRRGKPIGYAFVYIFTFISGITIFPSIQYYAQTGGAALVETAFLLTAVIFAGLTLYAYYSKRDFSFLGGFLMIGLLILIGFGLVGLFIGGFGSTLGLWIAAGGVLIFSGFILFDISRYKNGIPEDQIPLAVLNLYLNFINLFLYLLRLLGYSRD</sequence>
<protein>
    <submittedName>
        <fullName evidence="7">Bax inhibitor-1/YccA family protein</fullName>
    </submittedName>
</protein>
<evidence type="ECO:0000313" key="8">
    <source>
        <dbReference type="Proteomes" id="UP001310386"/>
    </source>
</evidence>
<feature type="transmembrane region" description="Helical" evidence="6">
    <location>
        <begin position="49"/>
        <end position="68"/>
    </location>
</feature>